<comment type="caution">
    <text evidence="1">The sequence shown here is derived from an EMBL/GenBank/DDBJ whole genome shotgun (WGS) entry which is preliminary data.</text>
</comment>
<organism evidence="1 2">
    <name type="scientific">Dreissena polymorpha</name>
    <name type="common">Zebra mussel</name>
    <name type="synonym">Mytilus polymorpha</name>
    <dbReference type="NCBI Taxonomy" id="45954"/>
    <lineage>
        <taxon>Eukaryota</taxon>
        <taxon>Metazoa</taxon>
        <taxon>Spiralia</taxon>
        <taxon>Lophotrochozoa</taxon>
        <taxon>Mollusca</taxon>
        <taxon>Bivalvia</taxon>
        <taxon>Autobranchia</taxon>
        <taxon>Heteroconchia</taxon>
        <taxon>Euheterodonta</taxon>
        <taxon>Imparidentia</taxon>
        <taxon>Neoheterodontei</taxon>
        <taxon>Myida</taxon>
        <taxon>Dreissenoidea</taxon>
        <taxon>Dreissenidae</taxon>
        <taxon>Dreissena</taxon>
    </lineage>
</organism>
<name>A0A9D3YAV4_DREPO</name>
<dbReference type="AlphaFoldDB" id="A0A9D3YAV4"/>
<proteinExistence type="predicted"/>
<gene>
    <name evidence="1" type="ORF">DPMN_084610</name>
</gene>
<reference evidence="1" key="1">
    <citation type="journal article" date="2019" name="bioRxiv">
        <title>The Genome of the Zebra Mussel, Dreissena polymorpha: A Resource for Invasive Species Research.</title>
        <authorList>
            <person name="McCartney M.A."/>
            <person name="Auch B."/>
            <person name="Kono T."/>
            <person name="Mallez S."/>
            <person name="Zhang Y."/>
            <person name="Obille A."/>
            <person name="Becker A."/>
            <person name="Abrahante J.E."/>
            <person name="Garbe J."/>
            <person name="Badalamenti J.P."/>
            <person name="Herman A."/>
            <person name="Mangelson H."/>
            <person name="Liachko I."/>
            <person name="Sullivan S."/>
            <person name="Sone E.D."/>
            <person name="Koren S."/>
            <person name="Silverstein K.A.T."/>
            <person name="Beckman K.B."/>
            <person name="Gohl D.M."/>
        </authorList>
    </citation>
    <scope>NUCLEOTIDE SEQUENCE</scope>
    <source>
        <strain evidence="1">Duluth1</strain>
        <tissue evidence="1">Whole animal</tissue>
    </source>
</reference>
<protein>
    <submittedName>
        <fullName evidence="1">Uncharacterized protein</fullName>
    </submittedName>
</protein>
<sequence>MSGCGVPATIEGGGLRTEGWESVLADCLETISNKLRDSAEEDIEEKSQLHEVCYRDQDTVERERHPLL</sequence>
<accession>A0A9D3YAV4</accession>
<reference evidence="1" key="2">
    <citation type="submission" date="2020-11" db="EMBL/GenBank/DDBJ databases">
        <authorList>
            <person name="McCartney M.A."/>
            <person name="Auch B."/>
            <person name="Kono T."/>
            <person name="Mallez S."/>
            <person name="Becker A."/>
            <person name="Gohl D.M."/>
            <person name="Silverstein K.A.T."/>
            <person name="Koren S."/>
            <person name="Bechman K.B."/>
            <person name="Herman A."/>
            <person name="Abrahante J.E."/>
            <person name="Garbe J."/>
        </authorList>
    </citation>
    <scope>NUCLEOTIDE SEQUENCE</scope>
    <source>
        <strain evidence="1">Duluth1</strain>
        <tissue evidence="1">Whole animal</tissue>
    </source>
</reference>
<evidence type="ECO:0000313" key="2">
    <source>
        <dbReference type="Proteomes" id="UP000828390"/>
    </source>
</evidence>
<dbReference type="EMBL" id="JAIWYP010000016">
    <property type="protein sequence ID" value="KAH3697123.1"/>
    <property type="molecule type" value="Genomic_DNA"/>
</dbReference>
<dbReference type="Proteomes" id="UP000828390">
    <property type="component" value="Unassembled WGS sequence"/>
</dbReference>
<keyword evidence="2" id="KW-1185">Reference proteome</keyword>
<evidence type="ECO:0000313" key="1">
    <source>
        <dbReference type="EMBL" id="KAH3697123.1"/>
    </source>
</evidence>